<dbReference type="Proteomes" id="UP001217582">
    <property type="component" value="Chromosome 3"/>
</dbReference>
<dbReference type="AlphaFoldDB" id="A0AAJ5Z1F4"/>
<feature type="compositionally biased region" description="Low complexity" evidence="2">
    <location>
        <begin position="737"/>
        <end position="758"/>
    </location>
</feature>
<reference evidence="5 6" key="1">
    <citation type="submission" date="2023-03" db="EMBL/GenBank/DDBJ databases">
        <title>Mating type loci evolution in Malassezia.</title>
        <authorList>
            <person name="Coelho M.A."/>
        </authorList>
    </citation>
    <scope>NUCLEOTIDE SEQUENCE [LARGE SCALE GENOMIC DNA]</scope>
    <source>
        <strain evidence="5 6">CBS 13387</strain>
    </source>
</reference>
<evidence type="ECO:0000313" key="5">
    <source>
        <dbReference type="EMBL" id="WFD15440.1"/>
    </source>
</evidence>
<dbReference type="GO" id="GO:0035091">
    <property type="term" value="F:phosphatidylinositol binding"/>
    <property type="evidence" value="ECO:0007669"/>
    <property type="project" value="TreeGrafter"/>
</dbReference>
<feature type="region of interest" description="Disordered" evidence="2">
    <location>
        <begin position="330"/>
        <end position="352"/>
    </location>
</feature>
<name>A0AAJ5Z1F4_9BASI</name>
<feature type="region of interest" description="Disordered" evidence="2">
    <location>
        <begin position="685"/>
        <end position="778"/>
    </location>
</feature>
<evidence type="ECO:0000259" key="4">
    <source>
        <dbReference type="PROSITE" id="PS51207"/>
    </source>
</evidence>
<dbReference type="InterPro" id="IPR003114">
    <property type="entry name" value="Phox_assoc"/>
</dbReference>
<keyword evidence="3" id="KW-1133">Transmembrane helix</keyword>
<protein>
    <recommendedName>
        <fullName evidence="4">PXA domain-containing protein</fullName>
    </recommendedName>
</protein>
<feature type="domain" description="PXA" evidence="4">
    <location>
        <begin position="118"/>
        <end position="277"/>
    </location>
</feature>
<dbReference type="EMBL" id="CP119918">
    <property type="protein sequence ID" value="WFD15440.1"/>
    <property type="molecule type" value="Genomic_DNA"/>
</dbReference>
<evidence type="ECO:0000313" key="6">
    <source>
        <dbReference type="Proteomes" id="UP001217582"/>
    </source>
</evidence>
<gene>
    <name evidence="5" type="ORF">MARU1_001458</name>
</gene>
<dbReference type="PANTHER" id="PTHR22775">
    <property type="entry name" value="SORTING NEXIN"/>
    <property type="match status" value="1"/>
</dbReference>
<dbReference type="Pfam" id="PF02194">
    <property type="entry name" value="PXA"/>
    <property type="match status" value="1"/>
</dbReference>
<keyword evidence="3" id="KW-0472">Membrane</keyword>
<organism evidence="5 6">
    <name type="scientific">Malassezia arunalokei</name>
    <dbReference type="NCBI Taxonomy" id="1514897"/>
    <lineage>
        <taxon>Eukaryota</taxon>
        <taxon>Fungi</taxon>
        <taxon>Dikarya</taxon>
        <taxon>Basidiomycota</taxon>
        <taxon>Ustilaginomycotina</taxon>
        <taxon>Malasseziomycetes</taxon>
        <taxon>Malasseziales</taxon>
        <taxon>Malasseziaceae</taxon>
        <taxon>Malassezia</taxon>
    </lineage>
</organism>
<dbReference type="InterPro" id="IPR013937">
    <property type="entry name" value="Sorting_nexin_C"/>
</dbReference>
<proteinExistence type="inferred from homology"/>
<dbReference type="Pfam" id="PF08628">
    <property type="entry name" value="Nexin_C"/>
    <property type="match status" value="1"/>
</dbReference>
<feature type="region of interest" description="Disordered" evidence="2">
    <location>
        <begin position="96"/>
        <end position="116"/>
    </location>
</feature>
<keyword evidence="3" id="KW-0812">Transmembrane</keyword>
<dbReference type="PROSITE" id="PS51207">
    <property type="entry name" value="PXA"/>
    <property type="match status" value="1"/>
</dbReference>
<feature type="transmembrane region" description="Helical" evidence="3">
    <location>
        <begin position="29"/>
        <end position="54"/>
    </location>
</feature>
<accession>A0AAJ5Z1F4</accession>
<keyword evidence="6" id="KW-1185">Reference proteome</keyword>
<dbReference type="PANTHER" id="PTHR22775:SF3">
    <property type="entry name" value="SORTING NEXIN-13"/>
    <property type="match status" value="1"/>
</dbReference>
<sequence>MAQPTYPPPPAASVPLPPISPTMAVSMAIGALSLVVMGMGFLPMVCVALLSVALTCHPTVREYVELALPGERTAHMDAKREHNIIEVLRSRVQDMLPPSRRHDAASTRPGRSTLASLPPACQSEVRHILRLVRRDCIQYWFDPISFGLPTFPDEAIAAAEHVLAQIALRLEQYSRTTVATELSLTALSVIVTAMQNKRSEDAPSPGLWDNASARIESLQTSMSTLLNQTLPEEDRHSPMVVALLSELVSKQLWTLLQTYSDPDVLNGYILQYGRLPEQRLTYEPRTKARKTPAQPTASHDVQEALRDLDAPSGIKSPSTSLPDHLEEMLSELRESSLSQDEPSEETDQMLPLPDTAEPAVPMNIPPDVQEPPLPRSLETSRVPKETYKVRYPKKVGDVLNKKDSNTYEDWYSFLSRLDPTLEPPEGAVLIQLHSNLEALDESVSHEASSSDLYASDVRTVVQASLAILPETSGTKGVRSAMTALLKADDIQPNMVKPLRKALLKRLQTLYDMFVAEARGKTVMHASPSRSISVVDVSTQTKPDRPVDPRSMQVLVTVEAGEKEDAADGYAVLRSWPQFEALQADLVRMYERRPLGSNMSRPPVLPLIKGLTSAAACRAIQTYLEQLLSPSSDGMAWYTSTQPVHSFLDKTRASTTDEETRMRTNAFMSGLGGVGRTFATGFAGAAGSARKGMGPRRPAPSRAGRVFGLRPDMTDAVPIPPSLPPRHTSVSPQDKASSDAPEATETAAAAESHEPAQPSQEDALPPAAQTESRDVDDTPSMQDVNALLTAVFAVTREALNMHEAWTLRRGMLRVIEQFIRSTYLHTVSDVLAYFSSKLATTEQASWLRQLREACWPHDTWNTASTPARTPEEMQKRADEARAIVLSYTPPQAAYALGIGGKQAVMDALGTVHQVVTDPMVSLDLHLALLLRVMDLAVGTASGSSG</sequence>
<evidence type="ECO:0000256" key="1">
    <source>
        <dbReference type="ARBA" id="ARBA00010883"/>
    </source>
</evidence>
<evidence type="ECO:0000256" key="3">
    <source>
        <dbReference type="SAM" id="Phobius"/>
    </source>
</evidence>
<evidence type="ECO:0000256" key="2">
    <source>
        <dbReference type="SAM" id="MobiDB-lite"/>
    </source>
</evidence>
<comment type="similarity">
    <text evidence="1">Belongs to the sorting nexin family.</text>
</comment>